<comment type="caution">
    <text evidence="4">The sequence shown here is derived from an EMBL/GenBank/DDBJ whole genome shotgun (WGS) entry which is preliminary data.</text>
</comment>
<dbReference type="Proteomes" id="UP001500067">
    <property type="component" value="Unassembled WGS sequence"/>
</dbReference>
<dbReference type="EMBL" id="BAABFA010000009">
    <property type="protein sequence ID" value="GAA4463890.1"/>
    <property type="molecule type" value="Genomic_DNA"/>
</dbReference>
<sequence>MAKTTHKNKHLQQARLRLVIMAAIVVCVNVLASYFHAGLDLTREKRFTLTEPTKRLLRNMDEVAVVDVYLKGKFPAGLQRMQEAVRERLRSFKEYAGGHLIYRFTDPFEGKSEQEKKQIAHDLEVKGIHVMELNTQGDEEYSMKPFFPYALVQYNGREMPIYLLDAPPGRGSEEQLNYAEAMLEYSFANAINRMSKAAKPSIAYLTGHGQPLGIKTYDMLSRLPAIYQLDSLDLKHVLQIPITYDAIIINQATEQFSGPDKLKIDQYLMHGGHILWVVNALAASTDSFANSPQFIALEHRTEIDDILFKYGVRVNFDLLEDAQCNPLPRVLNNGKPELHPWVYFPRINPTGDHPLVKNMNLLLAGFTNTIDTIQNDIHKTILLTSSDNSRAARAPVRVSLSMMSYPIRYELYNKAHLPVAVLLEGKFHSFFENRLAPEYLRLLDSLKHPFKPRCDSNTSMIVTSIGEVFSNGYSNKDGVLPMGYYNFTQEFFANRAFLLNCLEYLTDNSGILEARSKDVKLRLLDRARVKAETTTWQTVNTAIPIGLVLVFASCYLFFRKRRYEARREPVKPTSNE</sequence>
<name>A0ABP8NEB2_9BACT</name>
<feature type="transmembrane region" description="Helical" evidence="1">
    <location>
        <begin position="16"/>
        <end position="37"/>
    </location>
</feature>
<evidence type="ECO:0000313" key="4">
    <source>
        <dbReference type="EMBL" id="GAA4463890.1"/>
    </source>
</evidence>
<feature type="transmembrane region" description="Helical" evidence="1">
    <location>
        <begin position="541"/>
        <end position="558"/>
    </location>
</feature>
<dbReference type="Pfam" id="PF09822">
    <property type="entry name" value="ABC_transp_aux"/>
    <property type="match status" value="1"/>
</dbReference>
<dbReference type="InterPro" id="IPR019196">
    <property type="entry name" value="ABC_transp_unknown"/>
</dbReference>
<evidence type="ECO:0000259" key="2">
    <source>
        <dbReference type="Pfam" id="PF09822"/>
    </source>
</evidence>
<dbReference type="RefSeq" id="WP_345080424.1">
    <property type="nucleotide sequence ID" value="NZ_BAABFA010000009.1"/>
</dbReference>
<dbReference type="Pfam" id="PF23357">
    <property type="entry name" value="DUF7088"/>
    <property type="match status" value="1"/>
</dbReference>
<evidence type="ECO:0008006" key="6">
    <source>
        <dbReference type="Google" id="ProtNLM"/>
    </source>
</evidence>
<protein>
    <recommendedName>
        <fullName evidence="6">Gliding motility-associated ABC transporter substrate-binding protein GldG</fullName>
    </recommendedName>
</protein>
<proteinExistence type="predicted"/>
<feature type="domain" description="DUF7088" evidence="3">
    <location>
        <begin position="44"/>
        <end position="153"/>
    </location>
</feature>
<keyword evidence="1" id="KW-0812">Transmembrane</keyword>
<dbReference type="InterPro" id="IPR055396">
    <property type="entry name" value="DUF7088"/>
</dbReference>
<evidence type="ECO:0000259" key="3">
    <source>
        <dbReference type="Pfam" id="PF23357"/>
    </source>
</evidence>
<feature type="domain" description="ABC-type uncharacterised transport system" evidence="2">
    <location>
        <begin position="199"/>
        <end position="501"/>
    </location>
</feature>
<accession>A0ABP8NEB2</accession>
<dbReference type="NCBIfam" id="TIGR03521">
    <property type="entry name" value="GldG"/>
    <property type="match status" value="1"/>
</dbReference>
<gene>
    <name evidence="4" type="ORF">GCM10023093_13210</name>
</gene>
<reference evidence="5" key="1">
    <citation type="journal article" date="2019" name="Int. J. Syst. Evol. Microbiol.">
        <title>The Global Catalogue of Microorganisms (GCM) 10K type strain sequencing project: providing services to taxonomists for standard genome sequencing and annotation.</title>
        <authorList>
            <consortium name="The Broad Institute Genomics Platform"/>
            <consortium name="The Broad Institute Genome Sequencing Center for Infectious Disease"/>
            <person name="Wu L."/>
            <person name="Ma J."/>
        </authorList>
    </citation>
    <scope>NUCLEOTIDE SEQUENCE [LARGE SCALE GENOMIC DNA]</scope>
    <source>
        <strain evidence="5">JCM 32105</strain>
    </source>
</reference>
<organism evidence="4 5">
    <name type="scientific">Nemorincola caseinilytica</name>
    <dbReference type="NCBI Taxonomy" id="2054315"/>
    <lineage>
        <taxon>Bacteria</taxon>
        <taxon>Pseudomonadati</taxon>
        <taxon>Bacteroidota</taxon>
        <taxon>Chitinophagia</taxon>
        <taxon>Chitinophagales</taxon>
        <taxon>Chitinophagaceae</taxon>
        <taxon>Nemorincola</taxon>
    </lineage>
</organism>
<dbReference type="InterPro" id="IPR019863">
    <property type="entry name" value="Motility-assoc_ABC-rel_GldG"/>
</dbReference>
<evidence type="ECO:0000313" key="5">
    <source>
        <dbReference type="Proteomes" id="UP001500067"/>
    </source>
</evidence>
<keyword evidence="5" id="KW-1185">Reference proteome</keyword>
<keyword evidence="1" id="KW-1133">Transmembrane helix</keyword>
<keyword evidence="1" id="KW-0472">Membrane</keyword>
<evidence type="ECO:0000256" key="1">
    <source>
        <dbReference type="SAM" id="Phobius"/>
    </source>
</evidence>